<dbReference type="Pfam" id="PF08479">
    <property type="entry name" value="POTRA_2"/>
    <property type="match status" value="1"/>
</dbReference>
<gene>
    <name evidence="3" type="primary">etpB</name>
    <name evidence="3" type="ORF">NCTC8500_05941</name>
</gene>
<dbReference type="Gene3D" id="2.40.160.50">
    <property type="entry name" value="membrane protein fhac: a member of the omp85/tpsb transporter family"/>
    <property type="match status" value="1"/>
</dbReference>
<feature type="domain" description="Polypeptide-transport-associated ShlB-type" evidence="2">
    <location>
        <begin position="84"/>
        <end position="150"/>
    </location>
</feature>
<dbReference type="AlphaFoldDB" id="A0A377HHE3"/>
<dbReference type="Proteomes" id="UP000254429">
    <property type="component" value="Unassembled WGS sequence"/>
</dbReference>
<evidence type="ECO:0000259" key="2">
    <source>
        <dbReference type="Pfam" id="PF08479"/>
    </source>
</evidence>
<evidence type="ECO:0000256" key="1">
    <source>
        <dbReference type="SAM" id="SignalP"/>
    </source>
</evidence>
<feature type="chain" id="PRO_5016581500" evidence="1">
    <location>
        <begin position="22"/>
        <end position="459"/>
    </location>
</feature>
<evidence type="ECO:0000313" key="4">
    <source>
        <dbReference type="Proteomes" id="UP000254429"/>
    </source>
</evidence>
<dbReference type="EMBL" id="UGFG01000002">
    <property type="protein sequence ID" value="STO53371.1"/>
    <property type="molecule type" value="Genomic_DNA"/>
</dbReference>
<proteinExistence type="predicted"/>
<feature type="signal peptide" evidence="1">
    <location>
        <begin position="1"/>
        <end position="21"/>
    </location>
</feature>
<organism evidence="3 4">
    <name type="scientific">Escherichia coli</name>
    <dbReference type="NCBI Taxonomy" id="562"/>
    <lineage>
        <taxon>Bacteria</taxon>
        <taxon>Pseudomonadati</taxon>
        <taxon>Pseudomonadota</taxon>
        <taxon>Gammaproteobacteria</taxon>
        <taxon>Enterobacterales</taxon>
        <taxon>Enterobacteriaceae</taxon>
        <taxon>Escherichia</taxon>
    </lineage>
</organism>
<dbReference type="PANTHER" id="PTHR34597">
    <property type="entry name" value="SLR1661 PROTEIN"/>
    <property type="match status" value="1"/>
</dbReference>
<sequence length="459" mass="52740">MKYENIAFLMFLMFLSTETKAALSFLNSGIISNQNDKSERYNIKKNNFLSKGEYNETELQTGHKNEHYEKILLKNIELIYFKENSVKIRKEKFTEIVAPYINTLVSFDEIKNLSQNLTAALKREGAMLVNVVVPPQDFYNGHVKFNVYQGRLDKIILDNNSRVQNNHIIKIAERYLKKGEVIKTKEFDRLAHILNELPGFEGNITLYPGEFQGTSSVYIKSADIINHGGYIQFDNYGNDAIGKERYHIGGYIYSPFKVGDKLTFNVAGSADKGELSNGAVQYTATPTSYGLQPWIKASRLDYRYFYMDSRFQGYANSIELGVTYPIYRSNHLYTDIVSGIEYSEMVDNYSSFFSFAGKKGRKQYNDIYINLESNINFNSYGYTYFNLGATLGKMSYKDKASVFWNGSDIRETDKHKVILNYELAYNLPLVKDYLLSVRTSGLFANGNLDANTEINCRRR</sequence>
<protein>
    <submittedName>
        <fullName evidence="3">Putative two-partner secretion transporter EtpB</fullName>
    </submittedName>
</protein>
<dbReference type="GO" id="GO:0046819">
    <property type="term" value="P:protein secretion by the type V secretion system"/>
    <property type="evidence" value="ECO:0007669"/>
    <property type="project" value="TreeGrafter"/>
</dbReference>
<dbReference type="GO" id="GO:0008320">
    <property type="term" value="F:protein transmembrane transporter activity"/>
    <property type="evidence" value="ECO:0007669"/>
    <property type="project" value="TreeGrafter"/>
</dbReference>
<dbReference type="PANTHER" id="PTHR34597:SF1">
    <property type="entry name" value="HEME_HEMOPEXIN TRANSPORTER PROTEIN HUXB"/>
    <property type="match status" value="1"/>
</dbReference>
<dbReference type="InterPro" id="IPR013686">
    <property type="entry name" value="Polypept-transport_assoc_ShlB"/>
</dbReference>
<name>A0A377HHE3_ECOLX</name>
<dbReference type="GO" id="GO:0098046">
    <property type="term" value="C:type V protein secretion system complex"/>
    <property type="evidence" value="ECO:0007669"/>
    <property type="project" value="TreeGrafter"/>
</dbReference>
<reference evidence="3 4" key="1">
    <citation type="submission" date="2018-06" db="EMBL/GenBank/DDBJ databases">
        <authorList>
            <consortium name="Pathogen Informatics"/>
            <person name="Doyle S."/>
        </authorList>
    </citation>
    <scope>NUCLEOTIDE SEQUENCE [LARGE SCALE GENOMIC DNA]</scope>
    <source>
        <strain evidence="3 4">NCTC8500</strain>
    </source>
</reference>
<accession>A0A377HHE3</accession>
<keyword evidence="1" id="KW-0732">Signal</keyword>
<evidence type="ECO:0000313" key="3">
    <source>
        <dbReference type="EMBL" id="STO53371.1"/>
    </source>
</evidence>
<dbReference type="Gene3D" id="3.10.20.310">
    <property type="entry name" value="membrane protein fhac"/>
    <property type="match status" value="1"/>
</dbReference>
<dbReference type="InterPro" id="IPR051544">
    <property type="entry name" value="TPS_OM_transporter"/>
</dbReference>